<evidence type="ECO:0000313" key="8">
    <source>
        <dbReference type="Proteomes" id="UP000095280"/>
    </source>
</evidence>
<feature type="region of interest" description="Disordered" evidence="7">
    <location>
        <begin position="360"/>
        <end position="381"/>
    </location>
</feature>
<dbReference type="GO" id="GO:0045335">
    <property type="term" value="C:phagocytic vesicle"/>
    <property type="evidence" value="ECO:0007669"/>
    <property type="project" value="TreeGrafter"/>
</dbReference>
<keyword evidence="5 6" id="KW-0636">Prenylation</keyword>
<protein>
    <recommendedName>
        <fullName evidence="6">Ras-related protein Rab</fullName>
    </recommendedName>
</protein>
<dbReference type="SMART" id="SM00176">
    <property type="entry name" value="RAN"/>
    <property type="match status" value="1"/>
</dbReference>
<evidence type="ECO:0000256" key="4">
    <source>
        <dbReference type="ARBA" id="ARBA00023288"/>
    </source>
</evidence>
<dbReference type="PRINTS" id="PR00449">
    <property type="entry name" value="RASTRNSFRMNG"/>
</dbReference>
<dbReference type="SMART" id="SM00174">
    <property type="entry name" value="RHO"/>
    <property type="match status" value="1"/>
</dbReference>
<evidence type="ECO:0000313" key="9">
    <source>
        <dbReference type="WBParaSite" id="maker-uti_cns_0005030-snap-gene-0.5-mRNA-1"/>
    </source>
</evidence>
<dbReference type="PANTHER" id="PTHR47981:SF42">
    <property type="entry name" value="RAS-RELATED PROTEIN RAB-7L1-LIKE ISOFORM X1"/>
    <property type="match status" value="1"/>
</dbReference>
<keyword evidence="2 6" id="KW-0547">Nucleotide-binding</keyword>
<proteinExistence type="inferred from homology"/>
<keyword evidence="6" id="KW-0472">Membrane</keyword>
<evidence type="ECO:0000256" key="5">
    <source>
        <dbReference type="ARBA" id="ARBA00023289"/>
    </source>
</evidence>
<comment type="subcellular location">
    <subcellularLocation>
        <location evidence="6">Membrane</location>
        <topology evidence="6">Lipid-anchor</topology>
    </subcellularLocation>
</comment>
<evidence type="ECO:0000256" key="3">
    <source>
        <dbReference type="ARBA" id="ARBA00023134"/>
    </source>
</evidence>
<dbReference type="Proteomes" id="UP000095280">
    <property type="component" value="Unplaced"/>
</dbReference>
<keyword evidence="3 6" id="KW-0342">GTP-binding</keyword>
<dbReference type="SMART" id="SM00173">
    <property type="entry name" value="RAS"/>
    <property type="match status" value="1"/>
</dbReference>
<keyword evidence="4 6" id="KW-0449">Lipoprotein</keyword>
<dbReference type="GO" id="GO:0005764">
    <property type="term" value="C:lysosome"/>
    <property type="evidence" value="ECO:0007669"/>
    <property type="project" value="TreeGrafter"/>
</dbReference>
<dbReference type="InterPro" id="IPR019377">
    <property type="entry name" value="NADH_UbQ_OxRdtase_su10"/>
</dbReference>
<dbReference type="GO" id="GO:0005802">
    <property type="term" value="C:trans-Golgi network"/>
    <property type="evidence" value="ECO:0007669"/>
    <property type="project" value="UniProtKB-UniRule"/>
</dbReference>
<dbReference type="CDD" id="cd04107">
    <property type="entry name" value="Rab32_Rab38"/>
    <property type="match status" value="1"/>
</dbReference>
<dbReference type="InterPro" id="IPR001806">
    <property type="entry name" value="Small_GTPase"/>
</dbReference>
<evidence type="ECO:0000256" key="2">
    <source>
        <dbReference type="ARBA" id="ARBA00022741"/>
    </source>
</evidence>
<dbReference type="GO" id="GO:0005525">
    <property type="term" value="F:GTP binding"/>
    <property type="evidence" value="ECO:0007669"/>
    <property type="project" value="UniProtKB-UniRule"/>
</dbReference>
<dbReference type="GO" id="GO:0003924">
    <property type="term" value="F:GTPase activity"/>
    <property type="evidence" value="ECO:0007669"/>
    <property type="project" value="UniProtKB-UniRule"/>
</dbReference>
<dbReference type="InterPro" id="IPR027417">
    <property type="entry name" value="P-loop_NTPase"/>
</dbReference>
<dbReference type="SMART" id="SM00175">
    <property type="entry name" value="RAB"/>
    <property type="match status" value="1"/>
</dbReference>
<dbReference type="PANTHER" id="PTHR47981">
    <property type="entry name" value="RAB FAMILY"/>
    <property type="match status" value="1"/>
</dbReference>
<accession>A0A1I8HA39</accession>
<evidence type="ECO:0000256" key="6">
    <source>
        <dbReference type="RuleBase" id="RU367128"/>
    </source>
</evidence>
<dbReference type="GO" id="GO:0005770">
    <property type="term" value="C:late endosome"/>
    <property type="evidence" value="ECO:0007669"/>
    <property type="project" value="TreeGrafter"/>
</dbReference>
<dbReference type="InterPro" id="IPR030697">
    <property type="entry name" value="Rab29/Rab38/Rab32"/>
</dbReference>
<evidence type="ECO:0000256" key="1">
    <source>
        <dbReference type="ARBA" id="ARBA00006270"/>
    </source>
</evidence>
<dbReference type="GO" id="GO:0008333">
    <property type="term" value="P:endosome to lysosome transport"/>
    <property type="evidence" value="ECO:0007669"/>
    <property type="project" value="TreeGrafter"/>
</dbReference>
<comment type="function">
    <text evidence="6">The small GTPases Rab are key regulators in vesicle trafficking.</text>
</comment>
<dbReference type="SUPFAM" id="SSF52540">
    <property type="entry name" value="P-loop containing nucleoside triphosphate hydrolases"/>
    <property type="match status" value="1"/>
</dbReference>
<evidence type="ECO:0000256" key="7">
    <source>
        <dbReference type="SAM" id="MobiDB-lite"/>
    </source>
</evidence>
<dbReference type="Pfam" id="PF10249">
    <property type="entry name" value="NDUFB10"/>
    <property type="match status" value="1"/>
</dbReference>
<dbReference type="AlphaFoldDB" id="A0A1I8HA39"/>
<dbReference type="GO" id="GO:0090385">
    <property type="term" value="P:phagosome-lysosome fusion"/>
    <property type="evidence" value="ECO:0007669"/>
    <property type="project" value="TreeGrafter"/>
</dbReference>
<sequence length="381" mass="43960">MGGGHEPEPTRESLYTPVTSKAFTDTWLFKAFDLPTTWFKENVIDKYRKKYPYYHRRYPRVPTIDQCFVDDELCNLEADEQYKRDRLVDQEIVNILRRRREQCFQWYGRQRDLIEKHCGQIQKDYDEASTNYFIKHGDMGYAHNVKNALMKQKHRMLWERKYGEVGSRGDPHKYPNQLMKILVIGDPTVGKTSFVHRYVNNMFQTDYKQTIGVDFALKVIRWFTSMTRVYYRDAHAAVIVFDLTKRSTFDGALKWKRDLDSKCALPDGSPLPAILLANKCDLLSGERQLQLSEIETFCRENGFIGWTEVSAKEGVMIEEAMRFLIESVLAKTANSESAAQTVSLTDDPAIVRLGAVSGAKNKPRRGNADEDDEIGGGRCAC</sequence>
<dbReference type="PROSITE" id="PS51419">
    <property type="entry name" value="RAB"/>
    <property type="match status" value="1"/>
</dbReference>
<comment type="similarity">
    <text evidence="1 6">Belongs to the small GTPase superfamily. Rab family.</text>
</comment>
<dbReference type="Pfam" id="PF00071">
    <property type="entry name" value="Ras"/>
    <property type="match status" value="2"/>
</dbReference>
<dbReference type="GO" id="GO:0016020">
    <property type="term" value="C:membrane"/>
    <property type="evidence" value="ECO:0007669"/>
    <property type="project" value="UniProtKB-SubCell"/>
</dbReference>
<dbReference type="Gene3D" id="3.40.50.300">
    <property type="entry name" value="P-loop containing nucleotide triphosphate hydrolases"/>
    <property type="match status" value="1"/>
</dbReference>
<organism evidence="8 9">
    <name type="scientific">Macrostomum lignano</name>
    <dbReference type="NCBI Taxonomy" id="282301"/>
    <lineage>
        <taxon>Eukaryota</taxon>
        <taxon>Metazoa</taxon>
        <taxon>Spiralia</taxon>
        <taxon>Lophotrochozoa</taxon>
        <taxon>Platyhelminthes</taxon>
        <taxon>Rhabditophora</taxon>
        <taxon>Macrostomorpha</taxon>
        <taxon>Macrostomida</taxon>
        <taxon>Macrostomidae</taxon>
        <taxon>Macrostomum</taxon>
    </lineage>
</organism>
<dbReference type="WBParaSite" id="maker-uti_cns_0005030-snap-gene-0.5-mRNA-1">
    <property type="protein sequence ID" value="maker-uti_cns_0005030-snap-gene-0.5-mRNA-1"/>
    <property type="gene ID" value="maker-uti_cns_0005030-snap-gene-0.5"/>
</dbReference>
<keyword evidence="8" id="KW-1185">Reference proteome</keyword>
<name>A0A1I8HA39_9PLAT</name>
<reference evidence="9" key="1">
    <citation type="submission" date="2016-11" db="UniProtKB">
        <authorList>
            <consortium name="WormBaseParasite"/>
        </authorList>
    </citation>
    <scope>IDENTIFICATION</scope>
</reference>